<organism evidence="1 2">
    <name type="scientific">Massilia jejuensis</name>
    <dbReference type="NCBI Taxonomy" id="648894"/>
    <lineage>
        <taxon>Bacteria</taxon>
        <taxon>Pseudomonadati</taxon>
        <taxon>Pseudomonadota</taxon>
        <taxon>Betaproteobacteria</taxon>
        <taxon>Burkholderiales</taxon>
        <taxon>Oxalobacteraceae</taxon>
        <taxon>Telluria group</taxon>
        <taxon>Massilia</taxon>
    </lineage>
</organism>
<evidence type="ECO:0000313" key="1">
    <source>
        <dbReference type="EMBL" id="MFC5509849.1"/>
    </source>
</evidence>
<protein>
    <recommendedName>
        <fullName evidence="3">Pectate lyase-like protein</fullName>
    </recommendedName>
</protein>
<dbReference type="InterPro" id="IPR012334">
    <property type="entry name" value="Pectin_lyas_fold"/>
</dbReference>
<reference evidence="2" key="1">
    <citation type="journal article" date="2019" name="Int. J. Syst. Evol. Microbiol.">
        <title>The Global Catalogue of Microorganisms (GCM) 10K type strain sequencing project: providing services to taxonomists for standard genome sequencing and annotation.</title>
        <authorList>
            <consortium name="The Broad Institute Genomics Platform"/>
            <consortium name="The Broad Institute Genome Sequencing Center for Infectious Disease"/>
            <person name="Wu L."/>
            <person name="Ma J."/>
        </authorList>
    </citation>
    <scope>NUCLEOTIDE SEQUENCE [LARGE SCALE GENOMIC DNA]</scope>
    <source>
        <strain evidence="2">CCUG 38813</strain>
    </source>
</reference>
<dbReference type="InterPro" id="IPR006311">
    <property type="entry name" value="TAT_signal"/>
</dbReference>
<name>A0ABW0PB32_9BURK</name>
<gene>
    <name evidence="1" type="ORF">ACFPOU_01755</name>
</gene>
<dbReference type="InterPro" id="IPR011050">
    <property type="entry name" value="Pectin_lyase_fold/virulence"/>
</dbReference>
<dbReference type="Gene3D" id="2.160.20.10">
    <property type="entry name" value="Single-stranded right-handed beta-helix, Pectin lyase-like"/>
    <property type="match status" value="1"/>
</dbReference>
<evidence type="ECO:0000313" key="2">
    <source>
        <dbReference type="Proteomes" id="UP001596031"/>
    </source>
</evidence>
<comment type="caution">
    <text evidence="1">The sequence shown here is derived from an EMBL/GenBank/DDBJ whole genome shotgun (WGS) entry which is preliminary data.</text>
</comment>
<dbReference type="RefSeq" id="WP_379716269.1">
    <property type="nucleotide sequence ID" value="NZ_JBHSMS010000006.1"/>
</dbReference>
<sequence>MHNARKTRSPTRRRLMLTGGIGAIGAGMATLLPARLDDVQPVTIRRHRRSNAAETRVPPTVVSLADYGGVPGAGRDALVRAFGRAFASLAAAGGGTLFVPAGRYDFGQLERGDDVILCRDAHDIVISAHGAFFSAKTMARVVPHLFYFFNFHNITIAGARFSDTGFDPHVNWKGMYCVGIQADRASSGFRMIDCSAERVMGLLASNNNARSRMLLSDISVDGEVRHSYYGVGASYIREKVRVRLVCYNVRRAFIAYSLNDADILVSAHNTINWPGSNGLVALVSGGASMGNVEKVRVDVEVSGAGIHGSYVHFYHQGPEANGYMRDIDATVNLRHVRSAHNLFAFDHEIDGVQTKTARIWDRIFLHGSVIGAFEGSVVSNKSVTTSPGTVYLDPALVKVGKNKTLAAGFRVRLP</sequence>
<keyword evidence="2" id="KW-1185">Reference proteome</keyword>
<proteinExistence type="predicted"/>
<dbReference type="Proteomes" id="UP001596031">
    <property type="component" value="Unassembled WGS sequence"/>
</dbReference>
<dbReference type="PROSITE" id="PS51318">
    <property type="entry name" value="TAT"/>
    <property type="match status" value="1"/>
</dbReference>
<dbReference type="EMBL" id="JBHSMS010000006">
    <property type="protein sequence ID" value="MFC5509849.1"/>
    <property type="molecule type" value="Genomic_DNA"/>
</dbReference>
<accession>A0ABW0PB32</accession>
<dbReference type="SUPFAM" id="SSF51126">
    <property type="entry name" value="Pectin lyase-like"/>
    <property type="match status" value="1"/>
</dbReference>
<evidence type="ECO:0008006" key="3">
    <source>
        <dbReference type="Google" id="ProtNLM"/>
    </source>
</evidence>